<evidence type="ECO:0000256" key="4">
    <source>
        <dbReference type="ARBA" id="ARBA00023015"/>
    </source>
</evidence>
<keyword evidence="4" id="KW-0805">Transcription regulation</keyword>
<dbReference type="EMBL" id="VXIS01000064">
    <property type="protein sequence ID" value="KAA8908862.1"/>
    <property type="molecule type" value="Genomic_DNA"/>
</dbReference>
<evidence type="ECO:0000313" key="11">
    <source>
        <dbReference type="Proteomes" id="UP000326924"/>
    </source>
</evidence>
<feature type="region of interest" description="Disordered" evidence="8">
    <location>
        <begin position="79"/>
        <end position="98"/>
    </location>
</feature>
<comment type="subcellular location">
    <subcellularLocation>
        <location evidence="1">Nucleus</location>
    </subcellularLocation>
</comment>
<accession>A0A5J5EZJ8</accession>
<organism evidence="10 11">
    <name type="scientific">Sphaerosporella brunnea</name>
    <dbReference type="NCBI Taxonomy" id="1250544"/>
    <lineage>
        <taxon>Eukaryota</taxon>
        <taxon>Fungi</taxon>
        <taxon>Dikarya</taxon>
        <taxon>Ascomycota</taxon>
        <taxon>Pezizomycotina</taxon>
        <taxon>Pezizomycetes</taxon>
        <taxon>Pezizales</taxon>
        <taxon>Pyronemataceae</taxon>
        <taxon>Sphaerosporella</taxon>
    </lineage>
</organism>
<dbReference type="Pfam" id="PF04696">
    <property type="entry name" value="Pinin_SDK_memA"/>
    <property type="match status" value="1"/>
</dbReference>
<dbReference type="PROSITE" id="PS50972">
    <property type="entry name" value="PTERIN_BINDING"/>
    <property type="match status" value="1"/>
</dbReference>
<comment type="caution">
    <text evidence="10">The sequence shown here is derived from an EMBL/GenBank/DDBJ whole genome shotgun (WGS) entry which is preliminary data.</text>
</comment>
<evidence type="ECO:0000256" key="3">
    <source>
        <dbReference type="ARBA" id="ARBA00022664"/>
    </source>
</evidence>
<name>A0A5J5EZJ8_9PEZI</name>
<reference evidence="10 11" key="1">
    <citation type="submission" date="2019-09" db="EMBL/GenBank/DDBJ databases">
        <title>Draft genome of the ectomycorrhizal ascomycete Sphaerosporella brunnea.</title>
        <authorList>
            <consortium name="DOE Joint Genome Institute"/>
            <person name="Benucci G.M."/>
            <person name="Marozzi G."/>
            <person name="Antonielli L."/>
            <person name="Sanchez S."/>
            <person name="Marco P."/>
            <person name="Wang X."/>
            <person name="Falini L.B."/>
            <person name="Barry K."/>
            <person name="Haridas S."/>
            <person name="Lipzen A."/>
            <person name="Labutti K."/>
            <person name="Grigoriev I.V."/>
            <person name="Murat C."/>
            <person name="Martin F."/>
            <person name="Albertini E."/>
            <person name="Donnini D."/>
            <person name="Bonito G."/>
        </authorList>
    </citation>
    <scope>NUCLEOTIDE SEQUENCE [LARGE SCALE GENOMIC DNA]</scope>
    <source>
        <strain evidence="10 11">Sb_GMNB300</strain>
    </source>
</reference>
<evidence type="ECO:0000259" key="9">
    <source>
        <dbReference type="PROSITE" id="PS50972"/>
    </source>
</evidence>
<evidence type="ECO:0000256" key="5">
    <source>
        <dbReference type="ARBA" id="ARBA00023163"/>
    </source>
</evidence>
<protein>
    <submittedName>
        <fullName evidence="10">Pinin/SDK/memA/ protein conserved region-domain-containing protein</fullName>
    </submittedName>
</protein>
<feature type="domain" description="Pterin-binding" evidence="9">
    <location>
        <begin position="235"/>
        <end position="291"/>
    </location>
</feature>
<dbReference type="InParanoid" id="A0A5J5EZJ8"/>
<dbReference type="AlphaFoldDB" id="A0A5J5EZJ8"/>
<keyword evidence="3" id="KW-0507">mRNA processing</keyword>
<keyword evidence="5" id="KW-0804">Transcription</keyword>
<evidence type="ECO:0000256" key="8">
    <source>
        <dbReference type="SAM" id="MobiDB-lite"/>
    </source>
</evidence>
<gene>
    <name evidence="10" type="ORF">FN846DRAFT_906001</name>
</gene>
<feature type="compositionally biased region" description="Acidic residues" evidence="8">
    <location>
        <begin position="279"/>
        <end position="291"/>
    </location>
</feature>
<dbReference type="Proteomes" id="UP000326924">
    <property type="component" value="Unassembled WGS sequence"/>
</dbReference>
<keyword evidence="11" id="KW-1185">Reference proteome</keyword>
<keyword evidence="6" id="KW-0508">mRNA splicing</keyword>
<evidence type="ECO:0000256" key="6">
    <source>
        <dbReference type="ARBA" id="ARBA00023187"/>
    </source>
</evidence>
<proteinExistence type="inferred from homology"/>
<dbReference type="GO" id="GO:0008380">
    <property type="term" value="P:RNA splicing"/>
    <property type="evidence" value="ECO:0007669"/>
    <property type="project" value="UniProtKB-KW"/>
</dbReference>
<evidence type="ECO:0000313" key="10">
    <source>
        <dbReference type="EMBL" id="KAA8908862.1"/>
    </source>
</evidence>
<dbReference type="GO" id="GO:0042558">
    <property type="term" value="P:pteridine-containing compound metabolic process"/>
    <property type="evidence" value="ECO:0007669"/>
    <property type="project" value="InterPro"/>
</dbReference>
<dbReference type="PANTHER" id="PTHR12707">
    <property type="entry name" value="PINN"/>
    <property type="match status" value="1"/>
</dbReference>
<keyword evidence="7" id="KW-0539">Nucleus</keyword>
<dbReference type="InterPro" id="IPR000489">
    <property type="entry name" value="Pterin-binding_dom"/>
</dbReference>
<dbReference type="GO" id="GO:0071013">
    <property type="term" value="C:catalytic step 2 spliceosome"/>
    <property type="evidence" value="ECO:0007669"/>
    <property type="project" value="TreeGrafter"/>
</dbReference>
<dbReference type="OrthoDB" id="330772at2759"/>
<dbReference type="InterPro" id="IPR006786">
    <property type="entry name" value="Pinin_SDK_MemA"/>
</dbReference>
<feature type="region of interest" description="Disordered" evidence="8">
    <location>
        <begin position="244"/>
        <end position="291"/>
    </location>
</feature>
<evidence type="ECO:0000256" key="7">
    <source>
        <dbReference type="ARBA" id="ARBA00023242"/>
    </source>
</evidence>
<evidence type="ECO:0000256" key="2">
    <source>
        <dbReference type="ARBA" id="ARBA00010386"/>
    </source>
</evidence>
<dbReference type="InterPro" id="IPR039853">
    <property type="entry name" value="Pinin"/>
</dbReference>
<feature type="compositionally biased region" description="Basic and acidic residues" evidence="8">
    <location>
        <begin position="244"/>
        <end position="273"/>
    </location>
</feature>
<sequence>MDDSEPIAVASAVVVPRQDEADRPPTRSSPESTKRSRNTSPPAGGDSISEKRRRITGAEEEKRRGKRLFGALLGTIGKFQKETSSARARTTAVKRKEVEQKLQEKLKAQTEELDERRKREDEDFNLRKRVEAREFEERAMRIRHNNLLAQANMLTTTTSPKLFYLPWKLLPSQEDTIREQIDAAAETVRNGEYTSRRVRERDEAQLHTMGWGEGDIDHQPDIPIHTLPHDEIADAMNHGQEIRVRPDEHGDNADRNPVPRDEDEDTSVRRNSDIGDGADIVDEGGEDTVIY</sequence>
<dbReference type="GO" id="GO:0006397">
    <property type="term" value="P:mRNA processing"/>
    <property type="evidence" value="ECO:0007669"/>
    <property type="project" value="UniProtKB-KW"/>
</dbReference>
<evidence type="ECO:0000256" key="1">
    <source>
        <dbReference type="ARBA" id="ARBA00004123"/>
    </source>
</evidence>
<dbReference type="PANTHER" id="PTHR12707:SF0">
    <property type="entry name" value="PININ"/>
    <property type="match status" value="1"/>
</dbReference>
<comment type="similarity">
    <text evidence="2">Belongs to the pinin family.</text>
</comment>
<feature type="region of interest" description="Disordered" evidence="8">
    <location>
        <begin position="1"/>
        <end position="67"/>
    </location>
</feature>